<name>A0A812N4T9_SYMPI</name>
<feature type="domain" description="tRNA ligase kinase" evidence="3">
    <location>
        <begin position="221"/>
        <end position="362"/>
    </location>
</feature>
<dbReference type="GO" id="GO:0003972">
    <property type="term" value="F:RNA ligase (ATP) activity"/>
    <property type="evidence" value="ECO:0007669"/>
    <property type="project" value="InterPro"/>
</dbReference>
<dbReference type="PANTHER" id="PTHR32004">
    <property type="entry name" value="TRNA LIGASE"/>
    <property type="match status" value="1"/>
</dbReference>
<reference evidence="4" key="1">
    <citation type="submission" date="2021-02" db="EMBL/GenBank/DDBJ databases">
        <authorList>
            <person name="Dougan E. K."/>
            <person name="Rhodes N."/>
            <person name="Thang M."/>
            <person name="Chan C."/>
        </authorList>
    </citation>
    <scope>NUCLEOTIDE SEQUENCE</scope>
</reference>
<dbReference type="SUPFAM" id="SSF52540">
    <property type="entry name" value="P-loop containing nucleoside triphosphate hydrolases"/>
    <property type="match status" value="1"/>
</dbReference>
<dbReference type="InterPro" id="IPR027417">
    <property type="entry name" value="P-loop_NTPase"/>
</dbReference>
<dbReference type="Gene3D" id="3.40.50.300">
    <property type="entry name" value="P-loop containing nucleotide triphosphate hydrolases"/>
    <property type="match status" value="1"/>
</dbReference>
<evidence type="ECO:0000313" key="4">
    <source>
        <dbReference type="EMBL" id="CAE7298731.1"/>
    </source>
</evidence>
<accession>A0A812N4T9</accession>
<dbReference type="Pfam" id="PF08303">
    <property type="entry name" value="tRNA_lig_kinase"/>
    <property type="match status" value="1"/>
</dbReference>
<proteinExistence type="predicted"/>
<sequence>MKQHRCTQGAIPFLQAPEALAAPWPRMVVPLQRLASANAAPTPPILLQRASTTSAGHAVAPPAPCQALQRASTAVAAAAPVLSRSCTLTLPGASVHGVIAAPTQASILKRTGTVTVAEPAPPGSATTASALQRTGTVTLPEPAQRQVMAVAGPAPTPAVAQQPTPGGKSIVMTQAAAMRSAPLRKPTKDDLPEVGRLLFQSMLGPLQVPEEDRQLRLVVAGLMGSGKSTLCRMLRHLLGGTWINQDEFAGHKNAKKAFLKAIADAASDDSVPVLLVDKINTERQHRNGIVQEMRKGRPGDIIFVQIKHPDDSGGWKNTLQWCESRIARRGSGHRTLMADNPQLKSILQRTAQAAEPLDKEETKNFMAILRVNMVQTSIVQVMKLLGDLDEVGVLEPRFELAALLQEHRLLQAQDAANKAERELAGQAKEAKGAKGNEEKAKGPPPVWYWAVQLEQASSELLLKRWEQEEDCAQATASGISMAKEHHVTLLYLGGGKDEEVAVRNPKLNGPAQVAWLRDEFRRREGEKVNMDIGSIVWEEGRIAAASVALRGGVEQLCANIHPHITLGTAPRVTPVKSNEVLARRSATLDLQTGLQAWLQQLSLSQYTDRLAAWCRDMGAASPEELAEFAAEAAAAIETEDLESQERVAEVLKRAVERPLKELVLANPLQLSGVIHGVSLKRS</sequence>
<comment type="caution">
    <text evidence="4">The sequence shown here is derived from an EMBL/GenBank/DDBJ whole genome shotgun (WGS) entry which is preliminary data.</text>
</comment>
<evidence type="ECO:0000313" key="5">
    <source>
        <dbReference type="Proteomes" id="UP000649617"/>
    </source>
</evidence>
<dbReference type="InterPro" id="IPR015965">
    <property type="entry name" value="tRNA_lig_PDEase"/>
</dbReference>
<evidence type="ECO:0000259" key="3">
    <source>
        <dbReference type="Pfam" id="PF08303"/>
    </source>
</evidence>
<keyword evidence="5" id="KW-1185">Reference proteome</keyword>
<dbReference type="EMBL" id="CAJNIZ010010335">
    <property type="protein sequence ID" value="CAE7298731.1"/>
    <property type="molecule type" value="Genomic_DNA"/>
</dbReference>
<feature type="domain" description="tRNA ligase phosphodiesterase" evidence="2">
    <location>
        <begin position="427"/>
        <end position="585"/>
    </location>
</feature>
<dbReference type="AlphaFoldDB" id="A0A812N4T9"/>
<gene>
    <name evidence="4" type="ORF">SPIL2461_LOCUS6742</name>
</gene>
<dbReference type="PANTHER" id="PTHR32004:SF1">
    <property type="entry name" value="TRNA LIGASE"/>
    <property type="match status" value="1"/>
</dbReference>
<dbReference type="Proteomes" id="UP000649617">
    <property type="component" value="Unassembled WGS sequence"/>
</dbReference>
<dbReference type="GO" id="GO:0006388">
    <property type="term" value="P:tRNA splicing, via endonucleolytic cleavage and ligation"/>
    <property type="evidence" value="ECO:0007669"/>
    <property type="project" value="InterPro"/>
</dbReference>
<evidence type="ECO:0000259" key="2">
    <source>
        <dbReference type="Pfam" id="PF08302"/>
    </source>
</evidence>
<evidence type="ECO:0000256" key="1">
    <source>
        <dbReference type="SAM" id="MobiDB-lite"/>
    </source>
</evidence>
<dbReference type="GO" id="GO:0005524">
    <property type="term" value="F:ATP binding"/>
    <property type="evidence" value="ECO:0007669"/>
    <property type="project" value="InterPro"/>
</dbReference>
<dbReference type="InterPro" id="IPR015966">
    <property type="entry name" value="tRNA_lig_kin_fungi"/>
</dbReference>
<dbReference type="GO" id="GO:0005634">
    <property type="term" value="C:nucleus"/>
    <property type="evidence" value="ECO:0007669"/>
    <property type="project" value="TreeGrafter"/>
</dbReference>
<protein>
    <submittedName>
        <fullName evidence="4">Uncharacterized protein</fullName>
    </submittedName>
</protein>
<feature type="compositionally biased region" description="Basic and acidic residues" evidence="1">
    <location>
        <begin position="420"/>
        <end position="441"/>
    </location>
</feature>
<dbReference type="OrthoDB" id="442402at2759"/>
<organism evidence="4 5">
    <name type="scientific">Symbiodinium pilosum</name>
    <name type="common">Dinoflagellate</name>
    <dbReference type="NCBI Taxonomy" id="2952"/>
    <lineage>
        <taxon>Eukaryota</taxon>
        <taxon>Sar</taxon>
        <taxon>Alveolata</taxon>
        <taxon>Dinophyceae</taxon>
        <taxon>Suessiales</taxon>
        <taxon>Symbiodiniaceae</taxon>
        <taxon>Symbiodinium</taxon>
    </lineage>
</organism>
<dbReference type="Pfam" id="PF08302">
    <property type="entry name" value="tRNA_lig_CPD"/>
    <property type="match status" value="1"/>
</dbReference>
<feature type="region of interest" description="Disordered" evidence="1">
    <location>
        <begin position="420"/>
        <end position="442"/>
    </location>
</feature>